<keyword evidence="5 10" id="KW-0808">Transferase</keyword>
<evidence type="ECO:0000256" key="6">
    <source>
        <dbReference type="ARBA" id="ARBA00022691"/>
    </source>
</evidence>
<dbReference type="GO" id="GO:0008033">
    <property type="term" value="P:tRNA processing"/>
    <property type="evidence" value="ECO:0007669"/>
    <property type="project" value="UniProtKB-UniRule"/>
</dbReference>
<dbReference type="EC" id="2.1.1.214" evidence="9"/>
<comment type="caution">
    <text evidence="13">The sequence shown here is derived from an EMBL/GenBank/DDBJ whole genome shotgun (WGS) entry which is preliminary data.</text>
</comment>
<keyword evidence="14" id="KW-1185">Reference proteome</keyword>
<dbReference type="RefSeq" id="XP_031004572.1">
    <property type="nucleotide sequence ID" value="XM_031149545.1"/>
</dbReference>
<sequence length="461" mass="51505">MDYMIRFTQVHETFRLAEIEALAVLEGIHLEVLSYSPSSPFCFVKLPSEDAARRLVKRSILAKAIYEVWGSGSNYLDLHDNVRGLSQHVWPLYKTCSFKFSVDSFQGSRSTTEQRKLIEEFRFLGFDGPIKMKGAEQDFCISEEFQFDAAALGVHQPQAVHLGRYLGGSEREIIGKYDLKKRKYICTTSMDAELALITANITLAAPGKLFYDPFVGSGSFPVACAHFGALAFGSDIDGRSIRGKGKGKPDLVANFIQYGLTNQFGDSFVADLTNTPLRAAKLFDGIVCDPPYGVREGLKVLGCRDPTKGKEPIFRDGKAHHTEESFIPPKKPYSFLAMLDDILDFATLSLVDGGRLSFWMPTSNDLDQEIQIPIHPCLQITSVCTQEFNRWSRRLITYRRIPDSEVVAGVAREQRTKETGVNADDLNPFRKGYFQGFKAAFSSGKLSTSLAALRPDYEVFD</sequence>
<dbReference type="PIRSF" id="PIRSF017259">
    <property type="entry name" value="tRNA_mtfrase_TRM11"/>
    <property type="match status" value="1"/>
</dbReference>
<evidence type="ECO:0000256" key="3">
    <source>
        <dbReference type="ARBA" id="ARBA00022555"/>
    </source>
</evidence>
<dbReference type="GO" id="GO:0000049">
    <property type="term" value="F:tRNA binding"/>
    <property type="evidence" value="ECO:0007669"/>
    <property type="project" value="UniProtKB-UniRule"/>
</dbReference>
<dbReference type="AlphaFoldDB" id="A0A8H8QZV1"/>
<comment type="similarity">
    <text evidence="10">Belongs to the class I-like SAM-binding methyltransferase superfamily. TRM11 methyltransferase family.</text>
</comment>
<dbReference type="Gene3D" id="3.40.50.150">
    <property type="entry name" value="Vaccinia Virus protein VP39"/>
    <property type="match status" value="1"/>
</dbReference>
<dbReference type="GO" id="GO:0043527">
    <property type="term" value="C:tRNA methyltransferase complex"/>
    <property type="evidence" value="ECO:0007669"/>
    <property type="project" value="UniProtKB-ARBA"/>
</dbReference>
<gene>
    <name evidence="13" type="primary">TRM11</name>
    <name evidence="13" type="ORF">LHYA1_G004587</name>
</gene>
<dbReference type="InterPro" id="IPR000241">
    <property type="entry name" value="RlmKL-like_Mtase"/>
</dbReference>
<accession>A0A8H8QZV1</accession>
<keyword evidence="3 10" id="KW-0820">tRNA-binding</keyword>
<organism evidence="13 14">
    <name type="scientific">Lachnellula hyalina</name>
    <dbReference type="NCBI Taxonomy" id="1316788"/>
    <lineage>
        <taxon>Eukaryota</taxon>
        <taxon>Fungi</taxon>
        <taxon>Dikarya</taxon>
        <taxon>Ascomycota</taxon>
        <taxon>Pezizomycotina</taxon>
        <taxon>Leotiomycetes</taxon>
        <taxon>Helotiales</taxon>
        <taxon>Lachnaceae</taxon>
        <taxon>Lachnellula</taxon>
    </lineage>
</organism>
<evidence type="ECO:0000256" key="5">
    <source>
        <dbReference type="ARBA" id="ARBA00022679"/>
    </source>
</evidence>
<dbReference type="InterPro" id="IPR029063">
    <property type="entry name" value="SAM-dependent_MTases_sf"/>
</dbReference>
<feature type="domain" description="Ribosomal RNA large subunit methyltransferase K/L-like methyltransferase" evidence="11">
    <location>
        <begin position="181"/>
        <end position="296"/>
    </location>
</feature>
<keyword evidence="8 10" id="KW-0694">RNA-binding</keyword>
<evidence type="ECO:0000259" key="12">
    <source>
        <dbReference type="Pfam" id="PF25904"/>
    </source>
</evidence>
<dbReference type="PROSITE" id="PS51627">
    <property type="entry name" value="SAM_MT_TRM11"/>
    <property type="match status" value="1"/>
</dbReference>
<dbReference type="PANTHER" id="PTHR13370:SF3">
    <property type="entry name" value="TRNA (GUANINE(10)-N2)-METHYLTRANSFERASE HOMOLOG"/>
    <property type="match status" value="1"/>
</dbReference>
<dbReference type="EMBL" id="QGMH01000085">
    <property type="protein sequence ID" value="TVY25784.1"/>
    <property type="molecule type" value="Genomic_DNA"/>
</dbReference>
<dbReference type="Pfam" id="PF01170">
    <property type="entry name" value="UPF0020"/>
    <property type="match status" value="1"/>
</dbReference>
<keyword evidence="2" id="KW-0963">Cytoplasm</keyword>
<dbReference type="OrthoDB" id="296065at2759"/>
<dbReference type="InterPro" id="IPR002052">
    <property type="entry name" value="DNA_methylase_N6_adenine_CS"/>
</dbReference>
<name>A0A8H8QZV1_9HELO</name>
<dbReference type="GO" id="GO:0160102">
    <property type="term" value="F:tRNA (guanine(10)-N2)-methyltransferase activity"/>
    <property type="evidence" value="ECO:0007669"/>
    <property type="project" value="UniProtKB-EC"/>
</dbReference>
<comment type="subcellular location">
    <subcellularLocation>
        <location evidence="1">Cytoplasm</location>
    </subcellularLocation>
</comment>
<dbReference type="PROSITE" id="PS00092">
    <property type="entry name" value="N6_MTASE"/>
    <property type="match status" value="1"/>
</dbReference>
<evidence type="ECO:0000259" key="11">
    <source>
        <dbReference type="Pfam" id="PF01170"/>
    </source>
</evidence>
<evidence type="ECO:0000256" key="1">
    <source>
        <dbReference type="ARBA" id="ARBA00004496"/>
    </source>
</evidence>
<evidence type="ECO:0000256" key="4">
    <source>
        <dbReference type="ARBA" id="ARBA00022603"/>
    </source>
</evidence>
<dbReference type="GO" id="GO:0005737">
    <property type="term" value="C:cytoplasm"/>
    <property type="evidence" value="ECO:0007669"/>
    <property type="project" value="UniProtKB-SubCell"/>
</dbReference>
<evidence type="ECO:0000256" key="7">
    <source>
        <dbReference type="ARBA" id="ARBA00022694"/>
    </source>
</evidence>
<dbReference type="GeneID" id="41984785"/>
<dbReference type="SUPFAM" id="SSF53335">
    <property type="entry name" value="S-adenosyl-L-methionine-dependent methyltransferases"/>
    <property type="match status" value="1"/>
</dbReference>
<keyword evidence="7 10" id="KW-0819">tRNA processing</keyword>
<keyword evidence="4 10" id="KW-0489">Methyltransferase</keyword>
<evidence type="ECO:0000313" key="14">
    <source>
        <dbReference type="Proteomes" id="UP000431533"/>
    </source>
</evidence>
<dbReference type="Proteomes" id="UP000431533">
    <property type="component" value="Unassembled WGS sequence"/>
</dbReference>
<evidence type="ECO:0000256" key="8">
    <source>
        <dbReference type="ARBA" id="ARBA00022884"/>
    </source>
</evidence>
<evidence type="ECO:0000313" key="13">
    <source>
        <dbReference type="EMBL" id="TVY25784.1"/>
    </source>
</evidence>
<dbReference type="InterPro" id="IPR059073">
    <property type="entry name" value="TRMT11_N"/>
</dbReference>
<proteinExistence type="inferred from homology"/>
<dbReference type="PANTHER" id="PTHR13370">
    <property type="entry name" value="RNA METHYLASE-RELATED"/>
    <property type="match status" value="1"/>
</dbReference>
<dbReference type="Pfam" id="PF25904">
    <property type="entry name" value="Tmrp11_N"/>
    <property type="match status" value="1"/>
</dbReference>
<dbReference type="GO" id="GO:0032259">
    <property type="term" value="P:methylation"/>
    <property type="evidence" value="ECO:0007669"/>
    <property type="project" value="UniProtKB-UniRule"/>
</dbReference>
<evidence type="ECO:0000256" key="10">
    <source>
        <dbReference type="PROSITE-ProRule" id="PRU00959"/>
    </source>
</evidence>
<evidence type="ECO:0000256" key="2">
    <source>
        <dbReference type="ARBA" id="ARBA00022490"/>
    </source>
</evidence>
<evidence type="ECO:0000256" key="9">
    <source>
        <dbReference type="ARBA" id="ARBA00066937"/>
    </source>
</evidence>
<dbReference type="InterPro" id="IPR016691">
    <property type="entry name" value="TRMT11"/>
</dbReference>
<protein>
    <recommendedName>
        <fullName evidence="9">tRNA (guanine(10)-N(2))-methyltransferase</fullName>
        <ecNumber evidence="9">2.1.1.214</ecNumber>
    </recommendedName>
</protein>
<reference evidence="13 14" key="1">
    <citation type="submission" date="2018-05" db="EMBL/GenBank/DDBJ databases">
        <title>Genome sequencing and assembly of the regulated plant pathogen Lachnellula willkommii and related sister species for the development of diagnostic species identification markers.</title>
        <authorList>
            <person name="Giroux E."/>
            <person name="Bilodeau G."/>
        </authorList>
    </citation>
    <scope>NUCLEOTIDE SEQUENCE [LARGE SCALE GENOMIC DNA]</scope>
    <source>
        <strain evidence="13 14">CBS 185.66</strain>
    </source>
</reference>
<feature type="domain" description="tRNA (guanine(10)-N(2))-methyltransferase TRMT11 N-terminal" evidence="12">
    <location>
        <begin position="1"/>
        <end position="171"/>
    </location>
</feature>
<keyword evidence="6 10" id="KW-0949">S-adenosyl-L-methionine</keyword>